<reference evidence="1 2" key="1">
    <citation type="submission" date="2021-10" db="EMBL/GenBank/DDBJ databases">
        <title>Sequencing the mobilome of antimicrobial resistant bacterial isolates spanning a range of GC content: The potential of a sustainable low cost, low infrastructure approach for surveillance with Oxford Nanopore sequencing.</title>
        <authorList>
            <person name="Sands K."/>
        </authorList>
    </citation>
    <scope>NUCLEOTIDE SEQUENCE [LARGE SCALE GENOMIC DNA]</scope>
    <source>
        <strain evidence="1 2">MIN-202</strain>
    </source>
</reference>
<gene>
    <name evidence="1" type="ORF">LH652_00705</name>
</gene>
<name>A0ABD4SKW2_UREUR</name>
<accession>A0ABD4SKW2</accession>
<evidence type="ECO:0000313" key="1">
    <source>
        <dbReference type="EMBL" id="MCF1348818.1"/>
    </source>
</evidence>
<protein>
    <submittedName>
        <fullName evidence="1">Uncharacterized protein</fullName>
    </submittedName>
</protein>
<evidence type="ECO:0000313" key="2">
    <source>
        <dbReference type="Proteomes" id="UP001201240"/>
    </source>
</evidence>
<dbReference type="Proteomes" id="UP001201240">
    <property type="component" value="Unassembled WGS sequence"/>
</dbReference>
<proteinExistence type="predicted"/>
<comment type="caution">
    <text evidence="1">The sequence shown here is derived from an EMBL/GenBank/DDBJ whole genome shotgun (WGS) entry which is preliminary data.</text>
</comment>
<dbReference type="AlphaFoldDB" id="A0ABD4SKW2"/>
<sequence>MAFAIVFGFEISYYNQGDYLKYFNLLDELHQYNKIGNVFVYPNHYNSALTGVITLAVICFLIFLTPIVMLLVSKIKKQKINKS</sequence>
<dbReference type="EMBL" id="JAJBIS010000001">
    <property type="protein sequence ID" value="MCF1348818.1"/>
    <property type="molecule type" value="Genomic_DNA"/>
</dbReference>
<organism evidence="1 2">
    <name type="scientific">Ureaplasma urealyticum</name>
    <name type="common">Ureaplasma urealyticum biotype 2</name>
    <dbReference type="NCBI Taxonomy" id="2130"/>
    <lineage>
        <taxon>Bacteria</taxon>
        <taxon>Bacillati</taxon>
        <taxon>Mycoplasmatota</taxon>
        <taxon>Mycoplasmoidales</taxon>
        <taxon>Mycoplasmoidaceae</taxon>
        <taxon>Ureaplasma</taxon>
    </lineage>
</organism>